<proteinExistence type="predicted"/>
<dbReference type="OrthoDB" id="1436925at2"/>
<accession>A0A1H9RYH6</accession>
<organism evidence="1 2">
    <name type="scientific">Pedobacter rhizosphaerae</name>
    <dbReference type="NCBI Taxonomy" id="390241"/>
    <lineage>
        <taxon>Bacteria</taxon>
        <taxon>Pseudomonadati</taxon>
        <taxon>Bacteroidota</taxon>
        <taxon>Sphingobacteriia</taxon>
        <taxon>Sphingobacteriales</taxon>
        <taxon>Sphingobacteriaceae</taxon>
        <taxon>Pedobacter</taxon>
    </lineage>
</organism>
<protein>
    <recommendedName>
        <fullName evidence="3">Viral A-type inclusion protein</fullName>
    </recommendedName>
</protein>
<dbReference type="AlphaFoldDB" id="A0A1H9RYH6"/>
<evidence type="ECO:0000313" key="1">
    <source>
        <dbReference type="EMBL" id="SER77850.1"/>
    </source>
</evidence>
<evidence type="ECO:0008006" key="3">
    <source>
        <dbReference type="Google" id="ProtNLM"/>
    </source>
</evidence>
<dbReference type="RefSeq" id="WP_090885244.1">
    <property type="nucleotide sequence ID" value="NZ_FOGG01000016.1"/>
</dbReference>
<dbReference type="EMBL" id="FOGG01000016">
    <property type="protein sequence ID" value="SER77850.1"/>
    <property type="molecule type" value="Genomic_DNA"/>
</dbReference>
<dbReference type="PROSITE" id="PS51257">
    <property type="entry name" value="PROKAR_LIPOPROTEIN"/>
    <property type="match status" value="1"/>
</dbReference>
<sequence>MKRFNINAGLLPIVISILVACNTEPDAKAIRKEVLNIHDKLMVDGQKLMRNKMQLDTILLNEKAKSLPDSSKLADLISRLNQADEKMMDWMHFFKADFKGKTAEDDMAYYKSQMIKIRAVEDEYINVIRASDSALKSHQVIPLKDQNGVHQHQH</sequence>
<evidence type="ECO:0000313" key="2">
    <source>
        <dbReference type="Proteomes" id="UP000199572"/>
    </source>
</evidence>
<name>A0A1H9RYH6_9SPHI</name>
<dbReference type="Proteomes" id="UP000199572">
    <property type="component" value="Unassembled WGS sequence"/>
</dbReference>
<reference evidence="1 2" key="1">
    <citation type="submission" date="2016-10" db="EMBL/GenBank/DDBJ databases">
        <authorList>
            <person name="de Groot N.N."/>
        </authorList>
    </citation>
    <scope>NUCLEOTIDE SEQUENCE [LARGE SCALE GENOMIC DNA]</scope>
    <source>
        <strain evidence="1 2">DSM 18610</strain>
    </source>
</reference>
<dbReference type="STRING" id="390241.SAMN04488023_11637"/>
<gene>
    <name evidence="1" type="ORF">SAMN04488023_11637</name>
</gene>
<keyword evidence="2" id="KW-1185">Reference proteome</keyword>